<gene>
    <name evidence="1" type="ORF">XDD1_0454</name>
</gene>
<organism evidence="1 2">
    <name type="scientific">Xenorhabdus doucetiae</name>
    <dbReference type="NCBI Taxonomy" id="351671"/>
    <lineage>
        <taxon>Bacteria</taxon>
        <taxon>Pseudomonadati</taxon>
        <taxon>Pseudomonadota</taxon>
        <taxon>Gammaproteobacteria</taxon>
        <taxon>Enterobacterales</taxon>
        <taxon>Morganellaceae</taxon>
        <taxon>Xenorhabdus</taxon>
    </lineage>
</organism>
<dbReference type="KEGG" id="xdo:XDD1_0454"/>
<sequence>MTGVNLDPHGAQDKIANTHYYENLFKLAKRKAGKKAGKKKISRNKMIFSARLYSSLS</sequence>
<dbReference type="STRING" id="351671.XDD1_0454"/>
<accession>A0A068QML6</accession>
<proteinExistence type="predicted"/>
<name>A0A068QML6_9GAMM</name>
<evidence type="ECO:0000313" key="1">
    <source>
        <dbReference type="EMBL" id="CDG16157.1"/>
    </source>
</evidence>
<dbReference type="AlphaFoldDB" id="A0A068QML6"/>
<dbReference type="Proteomes" id="UP000032721">
    <property type="component" value="Chromosome"/>
</dbReference>
<reference evidence="1 2" key="1">
    <citation type="submission" date="2013-07" db="EMBL/GenBank/DDBJ databases">
        <authorList>
            <person name="Genoscope - CEA"/>
        </authorList>
    </citation>
    <scope>NUCLEOTIDE SEQUENCE [LARGE SCALE GENOMIC DNA]</scope>
    <source>
        <strain evidence="2">FRM16 / DSM 17909</strain>
    </source>
</reference>
<evidence type="ECO:0000313" key="2">
    <source>
        <dbReference type="Proteomes" id="UP000032721"/>
    </source>
</evidence>
<protein>
    <submittedName>
        <fullName evidence="1">Uncharacterized protein</fullName>
    </submittedName>
</protein>
<dbReference type="EMBL" id="FO704550">
    <property type="protein sequence ID" value="CDG16157.1"/>
    <property type="molecule type" value="Genomic_DNA"/>
</dbReference>
<dbReference type="RefSeq" id="WP_156979638.1">
    <property type="nucleotide sequence ID" value="NZ_CAWMED010000001.1"/>
</dbReference>
<dbReference type="HOGENOM" id="CLU_2995709_0_0_6"/>